<evidence type="ECO:0000313" key="2">
    <source>
        <dbReference type="Proteomes" id="UP000218542"/>
    </source>
</evidence>
<gene>
    <name evidence="1" type="ORF">SCALIN_C05_0016</name>
</gene>
<organism evidence="1 2">
    <name type="scientific">Candidatus Scalindua japonica</name>
    <dbReference type="NCBI Taxonomy" id="1284222"/>
    <lineage>
        <taxon>Bacteria</taxon>
        <taxon>Pseudomonadati</taxon>
        <taxon>Planctomycetota</taxon>
        <taxon>Candidatus Brocadiia</taxon>
        <taxon>Candidatus Brocadiales</taxon>
        <taxon>Candidatus Scalinduaceae</taxon>
        <taxon>Candidatus Scalindua</taxon>
    </lineage>
</organism>
<protein>
    <submittedName>
        <fullName evidence="1">ABC-type transport system</fullName>
    </submittedName>
</protein>
<comment type="caution">
    <text evidence="1">The sequence shown here is derived from an EMBL/GenBank/DDBJ whole genome shotgun (WGS) entry which is preliminary data.</text>
</comment>
<name>A0A286TVR4_9BACT</name>
<keyword evidence="2" id="KW-1185">Reference proteome</keyword>
<proteinExistence type="predicted"/>
<accession>A0A286TVR4</accession>
<reference evidence="2" key="1">
    <citation type="journal article" date="2017" name="Environ. Microbiol. Rep.">
        <title>Genetic Diversity of Marine Anaerobic Ammonium-Oxidizing Bacteria as Revealed by Genomic and Proteomic Analyses of 'Candidatus Scalindua japonica'.</title>
        <authorList>
            <person name="Oshiki M."/>
            <person name="Mizuto K."/>
            <person name="Kimura Z."/>
            <person name="Kindaichi T."/>
            <person name="Satoh H."/>
            <person name="Okabe S."/>
        </authorList>
    </citation>
    <scope>NUCLEOTIDE SEQUENCE [LARGE SCALE GENOMIC DNA]</scope>
    <source>
        <strain evidence="2">husup-a2</strain>
    </source>
</reference>
<sequence length="296" mass="35170">MFSDIPGITFAGYTVKTGMAAAVMGLILNGTGLNTSGSEIVHYPGYYGQQKRLKINGEWQVRLELEKSRLAEGKVRPDNIYIDAKKEYKLIGSLKRYDWEPTNEIFFKTYKKVINRLCEAHRCYEILTEFNKKNSHITYEIWYHPYYVDLTYFMCGKAVHQIHVARTFKETSEKSLIGTMYHELIAHGSQVMELTNNGKRSGVGRTRIMKQWERELEGHLVKWYAENEMYGIKEIKNVHREMKKWLSVFPEWNYFRIKEIERLEVKDVIMHLLTHYQKKYRNEDWVKTTYLHKLVS</sequence>
<dbReference type="RefSeq" id="WP_133111664.1">
    <property type="nucleotide sequence ID" value="NZ_BAOS01000005.1"/>
</dbReference>
<dbReference type="EMBL" id="BAOS01000005">
    <property type="protein sequence ID" value="GAX59931.1"/>
    <property type="molecule type" value="Genomic_DNA"/>
</dbReference>
<evidence type="ECO:0000313" key="1">
    <source>
        <dbReference type="EMBL" id="GAX59931.1"/>
    </source>
</evidence>
<dbReference type="Proteomes" id="UP000218542">
    <property type="component" value="Unassembled WGS sequence"/>
</dbReference>
<dbReference type="AlphaFoldDB" id="A0A286TVR4"/>